<evidence type="ECO:0000313" key="3">
    <source>
        <dbReference type="Proteomes" id="UP000268094"/>
    </source>
</evidence>
<feature type="compositionally biased region" description="Basic and acidic residues" evidence="1">
    <location>
        <begin position="153"/>
        <end position="168"/>
    </location>
</feature>
<reference evidence="3" key="1">
    <citation type="submission" date="2018-09" db="EMBL/GenBank/DDBJ databases">
        <authorList>
            <person name="Livingstone P.G."/>
            <person name="Whitworth D.E."/>
        </authorList>
    </citation>
    <scope>NUCLEOTIDE SEQUENCE [LARGE SCALE GENOMIC DNA]</scope>
    <source>
        <strain evidence="3">CA054A</strain>
    </source>
</reference>
<feature type="region of interest" description="Disordered" evidence="1">
    <location>
        <begin position="151"/>
        <end position="175"/>
    </location>
</feature>
<name>A0A3A8JKD7_9BACT</name>
<gene>
    <name evidence="2" type="ORF">D7V88_06615</name>
</gene>
<evidence type="ECO:0000313" key="2">
    <source>
        <dbReference type="EMBL" id="RKG92290.1"/>
    </source>
</evidence>
<proteinExistence type="predicted"/>
<dbReference type="EMBL" id="RAVZ01000028">
    <property type="protein sequence ID" value="RKG92290.1"/>
    <property type="molecule type" value="Genomic_DNA"/>
</dbReference>
<dbReference type="Proteomes" id="UP000268094">
    <property type="component" value="Unassembled WGS sequence"/>
</dbReference>
<protein>
    <submittedName>
        <fullName evidence="2">Uncharacterized protein</fullName>
    </submittedName>
</protein>
<organism evidence="2 3">
    <name type="scientific">Corallococcus terminator</name>
    <dbReference type="NCBI Taxonomy" id="2316733"/>
    <lineage>
        <taxon>Bacteria</taxon>
        <taxon>Pseudomonadati</taxon>
        <taxon>Myxococcota</taxon>
        <taxon>Myxococcia</taxon>
        <taxon>Myxococcales</taxon>
        <taxon>Cystobacterineae</taxon>
        <taxon>Myxococcaceae</taxon>
        <taxon>Corallococcus</taxon>
    </lineage>
</organism>
<accession>A0A3A8JKD7</accession>
<dbReference type="AlphaFoldDB" id="A0A3A8JKD7"/>
<keyword evidence="3" id="KW-1185">Reference proteome</keyword>
<sequence>MHNAEQFLHSKELPLPNKKQYTLASKEKVTGQVLGDSEAKNIKASQDAMEKNKKAVGVGANPKPGEAYGIIRQRAEPDVVQSPYHFAPVVARDGKQTLTVEQTAGRADAKTTNTAHPILDMYKVGDTKDSFQGRYGTKDGYGEDAIAIVAQKHGPETRDVTPEPSERPAKRRKLF</sequence>
<comment type="caution">
    <text evidence="2">The sequence shown here is derived from an EMBL/GenBank/DDBJ whole genome shotgun (WGS) entry which is preliminary data.</text>
</comment>
<evidence type="ECO:0000256" key="1">
    <source>
        <dbReference type="SAM" id="MobiDB-lite"/>
    </source>
</evidence>